<comment type="caution">
    <text evidence="1">The sequence shown here is derived from an EMBL/GenBank/DDBJ whole genome shotgun (WGS) entry which is preliminary data.</text>
</comment>
<evidence type="ECO:0000313" key="2">
    <source>
        <dbReference type="Proteomes" id="UP000663850"/>
    </source>
</evidence>
<dbReference type="Proteomes" id="UP000663850">
    <property type="component" value="Unassembled WGS sequence"/>
</dbReference>
<dbReference type="EMBL" id="CAJMWZ010001119">
    <property type="protein sequence ID" value="CAE6432036.1"/>
    <property type="molecule type" value="Genomic_DNA"/>
</dbReference>
<name>A0A8H2XS22_9AGAM</name>
<protein>
    <submittedName>
        <fullName evidence="1">Uncharacterized protein</fullName>
    </submittedName>
</protein>
<dbReference type="AlphaFoldDB" id="A0A8H2XS22"/>
<gene>
    <name evidence="1" type="ORF">RDB_LOCUS20348</name>
</gene>
<reference evidence="1" key="1">
    <citation type="submission" date="2021-01" db="EMBL/GenBank/DDBJ databases">
        <authorList>
            <person name="Kaushik A."/>
        </authorList>
    </citation>
    <scope>NUCLEOTIDE SEQUENCE</scope>
    <source>
        <strain evidence="1">Type strain: AG8-Rh-89/</strain>
    </source>
</reference>
<organism evidence="1 2">
    <name type="scientific">Rhizoctonia solani</name>
    <dbReference type="NCBI Taxonomy" id="456999"/>
    <lineage>
        <taxon>Eukaryota</taxon>
        <taxon>Fungi</taxon>
        <taxon>Dikarya</taxon>
        <taxon>Basidiomycota</taxon>
        <taxon>Agaricomycotina</taxon>
        <taxon>Agaricomycetes</taxon>
        <taxon>Cantharellales</taxon>
        <taxon>Ceratobasidiaceae</taxon>
        <taxon>Rhizoctonia</taxon>
    </lineage>
</organism>
<evidence type="ECO:0000313" key="1">
    <source>
        <dbReference type="EMBL" id="CAE6432036.1"/>
    </source>
</evidence>
<sequence>MSVLDITRSLYYIEPRAQISTLHSRSLTTTSTDVHSCRRTFSGGGKRRCRFHRASLLQCWVYIRARVNSYADRFERGTNELVQPRSSDANPIPLLKKGGTWLCILSLI</sequence>
<accession>A0A8H2XS22</accession>
<proteinExistence type="predicted"/>